<evidence type="ECO:0000313" key="2">
    <source>
        <dbReference type="Proteomes" id="UP000295382"/>
    </source>
</evidence>
<dbReference type="EMBL" id="SLZQ01000014">
    <property type="protein sequence ID" value="TCS33998.1"/>
    <property type="molecule type" value="Genomic_DNA"/>
</dbReference>
<organism evidence="1 2">
    <name type="scientific">Paucimonas lemoignei</name>
    <name type="common">Pseudomonas lemoignei</name>
    <dbReference type="NCBI Taxonomy" id="29443"/>
    <lineage>
        <taxon>Bacteria</taxon>
        <taxon>Pseudomonadati</taxon>
        <taxon>Pseudomonadota</taxon>
        <taxon>Betaproteobacteria</taxon>
        <taxon>Burkholderiales</taxon>
        <taxon>Burkholderiaceae</taxon>
        <taxon>Paucimonas</taxon>
    </lineage>
</organism>
<keyword evidence="2" id="KW-1185">Reference proteome</keyword>
<evidence type="ECO:0000313" key="1">
    <source>
        <dbReference type="EMBL" id="TCS33998.1"/>
    </source>
</evidence>
<gene>
    <name evidence="1" type="ORF">EDC30_11425</name>
</gene>
<sequence>MSPAEATTPAINCSGTVRLAVALEERRFHKTLCRTMPRISVKKKLHIMLHSPGNSK</sequence>
<protein>
    <submittedName>
        <fullName evidence="1">Uncharacterized protein</fullName>
    </submittedName>
</protein>
<proteinExistence type="predicted"/>
<dbReference type="Proteomes" id="UP000295382">
    <property type="component" value="Unassembled WGS sequence"/>
</dbReference>
<comment type="caution">
    <text evidence="1">The sequence shown here is derived from an EMBL/GenBank/DDBJ whole genome shotgun (WGS) entry which is preliminary data.</text>
</comment>
<name>A0A4R3HUX5_PAULE</name>
<accession>A0A4R3HUX5</accession>
<dbReference type="AlphaFoldDB" id="A0A4R3HUX5"/>
<reference evidence="1 2" key="1">
    <citation type="submission" date="2019-03" db="EMBL/GenBank/DDBJ databases">
        <title>Genomic Encyclopedia of Type Strains, Phase IV (KMG-IV): sequencing the most valuable type-strain genomes for metagenomic binning, comparative biology and taxonomic classification.</title>
        <authorList>
            <person name="Goeker M."/>
        </authorList>
    </citation>
    <scope>NUCLEOTIDE SEQUENCE [LARGE SCALE GENOMIC DNA]</scope>
    <source>
        <strain evidence="1 2">DSM 7445</strain>
    </source>
</reference>